<dbReference type="GO" id="GO:0005886">
    <property type="term" value="C:plasma membrane"/>
    <property type="evidence" value="ECO:0007669"/>
    <property type="project" value="UniProtKB-SubCell"/>
</dbReference>
<dbReference type="HOGENOM" id="CLU_001771_10_1_5"/>
<dbReference type="PROSITE" id="PS00154">
    <property type="entry name" value="ATPASE_E1_E2"/>
    <property type="match status" value="1"/>
</dbReference>
<sequence>MAVLLIACPCALVISTPAAIASGLASGARYGLLIKGGAALETLGKIRTVAFDKTGTLTMGQPQVTDVVPVEGDVANVLAKAAAVERGSSHPLGAAIVKEAELRGLDMPRVFGGTVAAPGKSVMGRISSGFVTVASPLHAAEQALLDDTAQERISALEDEGKTVVTVCEGKRLIGLIALRDELRADASEAVRTLRALGIRPVMLTGDNLRCAQGIADAAGIEVRASLLPDDKLAAISGYKAEAPIAMVGDGINDAPALAASSVGVAMGSGTDVALETADAALLKNRVTGVAEMVTLSRATIINIWQNIALALGLKSVFLVTSLSGITPLWMAILADTGATVLVTANALRLLRFKPQTQENAIIVHSSINANGSRPKISSQIA</sequence>
<evidence type="ECO:0000256" key="5">
    <source>
        <dbReference type="ARBA" id="ARBA00022989"/>
    </source>
</evidence>
<keyword evidence="9" id="KW-1003">Cell membrane</keyword>
<dbReference type="InterPro" id="IPR018303">
    <property type="entry name" value="ATPase_P-typ_P_site"/>
</dbReference>
<keyword evidence="4" id="KW-1278">Translocase</keyword>
<keyword evidence="3" id="KW-0812">Transmembrane</keyword>
<dbReference type="EMBL" id="CP000689">
    <property type="protein sequence ID" value="ABQ28853.1"/>
    <property type="molecule type" value="Genomic_DNA"/>
</dbReference>
<comment type="subcellular location">
    <subcellularLocation>
        <location evidence="9">Cell membrane</location>
    </subcellularLocation>
    <subcellularLocation>
        <location evidence="1">Membrane</location>
    </subcellularLocation>
</comment>
<dbReference type="InterPro" id="IPR001757">
    <property type="entry name" value="P_typ_ATPase"/>
</dbReference>
<dbReference type="Gene3D" id="3.40.1110.10">
    <property type="entry name" value="Calcium-transporting ATPase, cytoplasmic domain N"/>
    <property type="match status" value="1"/>
</dbReference>
<evidence type="ECO:0000256" key="8">
    <source>
        <dbReference type="ARBA" id="ARBA00047308"/>
    </source>
</evidence>
<dbReference type="InterPro" id="IPR027256">
    <property type="entry name" value="P-typ_ATPase_IB"/>
</dbReference>
<evidence type="ECO:0000256" key="2">
    <source>
        <dbReference type="ARBA" id="ARBA00006024"/>
    </source>
</evidence>
<dbReference type="KEGG" id="acr:Acry_3233"/>
<dbReference type="GO" id="GO:0015086">
    <property type="term" value="F:cadmium ion transmembrane transporter activity"/>
    <property type="evidence" value="ECO:0007669"/>
    <property type="project" value="TreeGrafter"/>
</dbReference>
<evidence type="ECO:0000313" key="11">
    <source>
        <dbReference type="EMBL" id="ABQ28853.1"/>
    </source>
</evidence>
<dbReference type="NCBIfam" id="TIGR01494">
    <property type="entry name" value="ATPase_P-type"/>
    <property type="match status" value="1"/>
</dbReference>
<keyword evidence="9" id="KW-0547">Nucleotide-binding</keyword>
<keyword evidence="9" id="KW-0067">ATP-binding</keyword>
<evidence type="ECO:0000256" key="7">
    <source>
        <dbReference type="ARBA" id="ARBA00039097"/>
    </source>
</evidence>
<keyword evidence="12" id="KW-1185">Reference proteome</keyword>
<dbReference type="NCBIfam" id="TIGR01525">
    <property type="entry name" value="ATPase-IB_hvy"/>
    <property type="match status" value="1"/>
</dbReference>
<dbReference type="AlphaFoldDB" id="A5FTC1"/>
<evidence type="ECO:0000313" key="12">
    <source>
        <dbReference type="Proteomes" id="UP000000245"/>
    </source>
</evidence>
<dbReference type="SFLD" id="SFLDG00002">
    <property type="entry name" value="C1.7:_P-type_atpase_like"/>
    <property type="match status" value="1"/>
</dbReference>
<proteinExistence type="inferred from homology"/>
<dbReference type="SFLD" id="SFLDF00027">
    <property type="entry name" value="p-type_atpase"/>
    <property type="match status" value="1"/>
</dbReference>
<dbReference type="InterPro" id="IPR023214">
    <property type="entry name" value="HAD_sf"/>
</dbReference>
<feature type="signal peptide" evidence="10">
    <location>
        <begin position="1"/>
        <end position="21"/>
    </location>
</feature>
<evidence type="ECO:0000256" key="6">
    <source>
        <dbReference type="ARBA" id="ARBA00023136"/>
    </source>
</evidence>
<evidence type="ECO:0000256" key="1">
    <source>
        <dbReference type="ARBA" id="ARBA00004370"/>
    </source>
</evidence>
<dbReference type="SUPFAM" id="SSF56784">
    <property type="entry name" value="HAD-like"/>
    <property type="match status" value="1"/>
</dbReference>
<dbReference type="InterPro" id="IPR036412">
    <property type="entry name" value="HAD-like_sf"/>
</dbReference>
<comment type="catalytic activity">
    <reaction evidence="8">
        <text>Zn(2+)(in) + ATP + H2O = Zn(2+)(out) + ADP + phosphate + H(+)</text>
        <dbReference type="Rhea" id="RHEA:20621"/>
        <dbReference type="ChEBI" id="CHEBI:15377"/>
        <dbReference type="ChEBI" id="CHEBI:15378"/>
        <dbReference type="ChEBI" id="CHEBI:29105"/>
        <dbReference type="ChEBI" id="CHEBI:30616"/>
        <dbReference type="ChEBI" id="CHEBI:43474"/>
        <dbReference type="ChEBI" id="CHEBI:456216"/>
        <dbReference type="EC" id="7.2.2.12"/>
    </reaction>
</comment>
<dbReference type="PANTHER" id="PTHR48085:SF5">
    <property type="entry name" value="CADMIUM_ZINC-TRANSPORTING ATPASE HMA4-RELATED"/>
    <property type="match status" value="1"/>
</dbReference>
<organism evidence="11 12">
    <name type="scientific">Acidiphilium cryptum (strain JF-5)</name>
    <dbReference type="NCBI Taxonomy" id="349163"/>
    <lineage>
        <taxon>Bacteria</taxon>
        <taxon>Pseudomonadati</taxon>
        <taxon>Pseudomonadota</taxon>
        <taxon>Alphaproteobacteria</taxon>
        <taxon>Acetobacterales</taxon>
        <taxon>Acidocellaceae</taxon>
        <taxon>Acidiphilium</taxon>
    </lineage>
</organism>
<keyword evidence="9" id="KW-0479">Metal-binding</keyword>
<dbReference type="GO" id="GO:0016463">
    <property type="term" value="F:P-type zinc transporter activity"/>
    <property type="evidence" value="ECO:0007669"/>
    <property type="project" value="UniProtKB-EC"/>
</dbReference>
<geneLocation type="plasmid" evidence="11 12">
    <name>pACRY01</name>
</geneLocation>
<dbReference type="EC" id="7.2.2.12" evidence="7"/>
<name>A5FTC1_ACICJ</name>
<accession>A5FTC1</accession>
<keyword evidence="6" id="KW-0472">Membrane</keyword>
<dbReference type="InterPro" id="IPR044492">
    <property type="entry name" value="P_typ_ATPase_HD_dom"/>
</dbReference>
<dbReference type="PANTHER" id="PTHR48085">
    <property type="entry name" value="CADMIUM/ZINC-TRANSPORTING ATPASE HMA2-RELATED"/>
    <property type="match status" value="1"/>
</dbReference>
<dbReference type="GO" id="GO:0046872">
    <property type="term" value="F:metal ion binding"/>
    <property type="evidence" value="ECO:0007669"/>
    <property type="project" value="UniProtKB-KW"/>
</dbReference>
<reference evidence="11 12" key="1">
    <citation type="submission" date="2007-05" db="EMBL/GenBank/DDBJ databases">
        <title>Complete sequence of plasmid1 pACRY01 of Acidiphilium cryptum JF-5.</title>
        <authorList>
            <consortium name="US DOE Joint Genome Institute"/>
            <person name="Copeland A."/>
            <person name="Lucas S."/>
            <person name="Lapidus A."/>
            <person name="Barry K."/>
            <person name="Detter J.C."/>
            <person name="Glavina del Rio T."/>
            <person name="Hammon N."/>
            <person name="Israni S."/>
            <person name="Dalin E."/>
            <person name="Tice H."/>
            <person name="Pitluck S."/>
            <person name="Sims D."/>
            <person name="Brettin T."/>
            <person name="Bruce D."/>
            <person name="Han C."/>
            <person name="Schmutz J."/>
            <person name="Larimer F."/>
            <person name="Land M."/>
            <person name="Hauser L."/>
            <person name="Kyrpides N."/>
            <person name="Kim E."/>
            <person name="Magnuson T."/>
            <person name="Richardson P."/>
        </authorList>
    </citation>
    <scope>NUCLEOTIDE SEQUENCE [LARGE SCALE GENOMIC DNA]</scope>
    <source>
        <strain evidence="12">JF-5</strain>
        <plasmid evidence="12">Plasmid pACRY01</plasmid>
    </source>
</reference>
<dbReference type="GO" id="GO:0005524">
    <property type="term" value="F:ATP binding"/>
    <property type="evidence" value="ECO:0007669"/>
    <property type="project" value="UniProtKB-UniRule"/>
</dbReference>
<protein>
    <recommendedName>
        <fullName evidence="7">P-type Zn(2+) transporter</fullName>
        <ecNumber evidence="7">7.2.2.12</ecNumber>
    </recommendedName>
</protein>
<dbReference type="Gene3D" id="3.40.50.1000">
    <property type="entry name" value="HAD superfamily/HAD-like"/>
    <property type="match status" value="1"/>
</dbReference>
<keyword evidence="11" id="KW-0614">Plasmid</keyword>
<comment type="similarity">
    <text evidence="2 9">Belongs to the cation transport ATPase (P-type) (TC 3.A.3) family. Type IB subfamily.</text>
</comment>
<evidence type="ECO:0000256" key="4">
    <source>
        <dbReference type="ARBA" id="ARBA00022967"/>
    </source>
</evidence>
<dbReference type="GO" id="GO:0016887">
    <property type="term" value="F:ATP hydrolysis activity"/>
    <property type="evidence" value="ECO:0007669"/>
    <property type="project" value="InterPro"/>
</dbReference>
<dbReference type="InterPro" id="IPR051014">
    <property type="entry name" value="Cation_Transport_ATPase_IB"/>
</dbReference>
<keyword evidence="5" id="KW-1133">Transmembrane helix</keyword>
<dbReference type="Proteomes" id="UP000000245">
    <property type="component" value="Plasmid pACRY01"/>
</dbReference>
<keyword evidence="10" id="KW-0732">Signal</keyword>
<evidence type="ECO:0000256" key="9">
    <source>
        <dbReference type="RuleBase" id="RU362081"/>
    </source>
</evidence>
<dbReference type="SFLD" id="SFLDS00003">
    <property type="entry name" value="Haloacid_Dehalogenase"/>
    <property type="match status" value="1"/>
</dbReference>
<gene>
    <name evidence="11" type="ordered locus">Acry_3233</name>
</gene>
<evidence type="ECO:0000256" key="3">
    <source>
        <dbReference type="ARBA" id="ARBA00022692"/>
    </source>
</evidence>
<dbReference type="Pfam" id="PF00702">
    <property type="entry name" value="Hydrolase"/>
    <property type="match status" value="1"/>
</dbReference>
<evidence type="ECO:0000256" key="10">
    <source>
        <dbReference type="SAM" id="SignalP"/>
    </source>
</evidence>
<dbReference type="PRINTS" id="PR00119">
    <property type="entry name" value="CATATPASE"/>
</dbReference>
<feature type="chain" id="PRO_5002682991" description="P-type Zn(2+) transporter" evidence="10">
    <location>
        <begin position="22"/>
        <end position="381"/>
    </location>
</feature>
<dbReference type="InterPro" id="IPR023299">
    <property type="entry name" value="ATPase_P-typ_cyto_dom_N"/>
</dbReference>